<evidence type="ECO:0000259" key="2">
    <source>
        <dbReference type="PROSITE" id="PS50911"/>
    </source>
</evidence>
<dbReference type="SUPFAM" id="SSF54001">
    <property type="entry name" value="Cysteine proteinases"/>
    <property type="match status" value="1"/>
</dbReference>
<dbReference type="InterPro" id="IPR038765">
    <property type="entry name" value="Papain-like_cys_pep_sf"/>
</dbReference>
<dbReference type="Pfam" id="PF05257">
    <property type="entry name" value="CHAP"/>
    <property type="match status" value="1"/>
</dbReference>
<keyword evidence="1" id="KW-0732">Signal</keyword>
<reference evidence="3 4" key="1">
    <citation type="submission" date="2018-10" db="EMBL/GenBank/DDBJ databases">
        <title>Isolation from soil.</title>
        <authorList>
            <person name="Hu J."/>
        </authorList>
    </citation>
    <scope>NUCLEOTIDE SEQUENCE [LARGE SCALE GENOMIC DNA]</scope>
    <source>
        <strain evidence="3 4">NEAU-Ht49</strain>
    </source>
</reference>
<dbReference type="RefSeq" id="WP_122194081.1">
    <property type="nucleotide sequence ID" value="NZ_JBHSKC010000033.1"/>
</dbReference>
<dbReference type="PROSITE" id="PS50911">
    <property type="entry name" value="CHAP"/>
    <property type="match status" value="1"/>
</dbReference>
<evidence type="ECO:0000313" key="4">
    <source>
        <dbReference type="Proteomes" id="UP000282674"/>
    </source>
</evidence>
<dbReference type="InterPro" id="IPR007921">
    <property type="entry name" value="CHAP_dom"/>
</dbReference>
<accession>A0A3M2M6Q5</accession>
<feature type="domain" description="Peptidase C51" evidence="2">
    <location>
        <begin position="137"/>
        <end position="268"/>
    </location>
</feature>
<protein>
    <submittedName>
        <fullName evidence="3">CHAP domain-containing protein</fullName>
    </submittedName>
</protein>
<name>A0A3M2M6Q5_9ACTN</name>
<organism evidence="3 4">
    <name type="scientific">Actinomadura harenae</name>
    <dbReference type="NCBI Taxonomy" id="2483351"/>
    <lineage>
        <taxon>Bacteria</taxon>
        <taxon>Bacillati</taxon>
        <taxon>Actinomycetota</taxon>
        <taxon>Actinomycetes</taxon>
        <taxon>Streptosporangiales</taxon>
        <taxon>Thermomonosporaceae</taxon>
        <taxon>Actinomadura</taxon>
    </lineage>
</organism>
<feature type="signal peptide" evidence="1">
    <location>
        <begin position="1"/>
        <end position="25"/>
    </location>
</feature>
<dbReference type="Gene3D" id="3.90.1720.10">
    <property type="entry name" value="endopeptidase domain like (from Nostoc punctiforme)"/>
    <property type="match status" value="1"/>
</dbReference>
<evidence type="ECO:0000313" key="3">
    <source>
        <dbReference type="EMBL" id="RMI45276.1"/>
    </source>
</evidence>
<dbReference type="Proteomes" id="UP000282674">
    <property type="component" value="Unassembled WGS sequence"/>
</dbReference>
<dbReference type="AlphaFoldDB" id="A0A3M2M6Q5"/>
<dbReference type="OrthoDB" id="2677885at2"/>
<comment type="caution">
    <text evidence="3">The sequence shown here is derived from an EMBL/GenBank/DDBJ whole genome shotgun (WGS) entry which is preliminary data.</text>
</comment>
<dbReference type="EMBL" id="RFFG01000014">
    <property type="protein sequence ID" value="RMI45276.1"/>
    <property type="molecule type" value="Genomic_DNA"/>
</dbReference>
<sequence length="270" mass="29042">MKLLGKTLTAAAAVAALGGSVLATAGPASAAARDGKCDTGEFCLYYNSGEKGSLSDFTGSVSNYGAKQPGCYDFKSAGAGKGKCVKNSAASAWNRSKKTVRVYFNSSYGGRYQDFKPGAKGNLNSGLKNQNASHLFLGSTSGGQTPRNDYDHNARGFAQNNCTAFAAYRIASRLGVRSFNNHWKTTWGNAGMWDNAARRVGVKVDKTPKVGAIAVNDVHKVGHVAYVNKVYADGSFDVEEYNWNTPLHYGTRHHLRVSNAQSAFQWMLHF</sequence>
<proteinExistence type="predicted"/>
<evidence type="ECO:0000256" key="1">
    <source>
        <dbReference type="SAM" id="SignalP"/>
    </source>
</evidence>
<keyword evidence="4" id="KW-1185">Reference proteome</keyword>
<gene>
    <name evidence="3" type="ORF">EBO15_10120</name>
</gene>
<feature type="chain" id="PRO_5038391360" evidence="1">
    <location>
        <begin position="26"/>
        <end position="270"/>
    </location>
</feature>
<dbReference type="Pfam" id="PF03995">
    <property type="entry name" value="Inhibitor_I36"/>
    <property type="match status" value="1"/>
</dbReference>